<accession>A0A448XSI8</accession>
<protein>
    <submittedName>
        <fullName evidence="1">Uncharacterized protein</fullName>
    </submittedName>
</protein>
<evidence type="ECO:0000313" key="1">
    <source>
        <dbReference type="EMBL" id="VEL43894.1"/>
    </source>
</evidence>
<dbReference type="Proteomes" id="UP000784294">
    <property type="component" value="Unassembled WGS sequence"/>
</dbReference>
<dbReference type="AlphaFoldDB" id="A0A448XSI8"/>
<proteinExistence type="predicted"/>
<dbReference type="EMBL" id="CAAALY010286505">
    <property type="protein sequence ID" value="VEL43894.1"/>
    <property type="molecule type" value="Genomic_DNA"/>
</dbReference>
<keyword evidence="2" id="KW-1185">Reference proteome</keyword>
<reference evidence="1" key="1">
    <citation type="submission" date="2018-11" db="EMBL/GenBank/DDBJ databases">
        <authorList>
            <consortium name="Pathogen Informatics"/>
        </authorList>
    </citation>
    <scope>NUCLEOTIDE SEQUENCE</scope>
</reference>
<organism evidence="1 2">
    <name type="scientific">Protopolystoma xenopodis</name>
    <dbReference type="NCBI Taxonomy" id="117903"/>
    <lineage>
        <taxon>Eukaryota</taxon>
        <taxon>Metazoa</taxon>
        <taxon>Spiralia</taxon>
        <taxon>Lophotrochozoa</taxon>
        <taxon>Platyhelminthes</taxon>
        <taxon>Monogenea</taxon>
        <taxon>Polyopisthocotylea</taxon>
        <taxon>Polystomatidea</taxon>
        <taxon>Polystomatidae</taxon>
        <taxon>Protopolystoma</taxon>
    </lineage>
</organism>
<gene>
    <name evidence="1" type="ORF">PXEA_LOCUS37334</name>
</gene>
<sequence length="130" mass="13803">MASCLDPGWTAPRHAASRLASSLVKTRRLLIELQPSVACSDERVETATAHPIESGAKLGEGRGIKKHGRLAKDLTPGLMTACLDLLTAVRAAAVSLERDNMALEPRVDSSALSRLFGPYLGAVLKVSRVS</sequence>
<name>A0A448XSI8_9PLAT</name>
<evidence type="ECO:0000313" key="2">
    <source>
        <dbReference type="Proteomes" id="UP000784294"/>
    </source>
</evidence>
<comment type="caution">
    <text evidence="1">The sequence shown here is derived from an EMBL/GenBank/DDBJ whole genome shotgun (WGS) entry which is preliminary data.</text>
</comment>